<dbReference type="PROSITE" id="PS50011">
    <property type="entry name" value="PROTEIN_KINASE_DOM"/>
    <property type="match status" value="1"/>
</dbReference>
<keyword evidence="3" id="KW-0808">Transferase</keyword>
<dbReference type="Proteomes" id="UP000439903">
    <property type="component" value="Unassembled WGS sequence"/>
</dbReference>
<keyword evidence="3" id="KW-0418">Kinase</keyword>
<keyword evidence="1" id="KW-0067">ATP-binding</keyword>
<gene>
    <name evidence="3" type="ORF">F8M41_012018</name>
</gene>
<dbReference type="InterPro" id="IPR000719">
    <property type="entry name" value="Prot_kinase_dom"/>
</dbReference>
<dbReference type="PRINTS" id="PR00109">
    <property type="entry name" value="TYRKINASE"/>
</dbReference>
<dbReference type="InterPro" id="IPR001245">
    <property type="entry name" value="Ser-Thr/Tyr_kinase_cat_dom"/>
</dbReference>
<protein>
    <submittedName>
        <fullName evidence="3">Kinase-like protein</fullName>
    </submittedName>
</protein>
<dbReference type="AlphaFoldDB" id="A0A8H3X0E6"/>
<organism evidence="3 4">
    <name type="scientific">Gigaspora margarita</name>
    <dbReference type="NCBI Taxonomy" id="4874"/>
    <lineage>
        <taxon>Eukaryota</taxon>
        <taxon>Fungi</taxon>
        <taxon>Fungi incertae sedis</taxon>
        <taxon>Mucoromycota</taxon>
        <taxon>Glomeromycotina</taxon>
        <taxon>Glomeromycetes</taxon>
        <taxon>Diversisporales</taxon>
        <taxon>Gigasporaceae</taxon>
        <taxon>Gigaspora</taxon>
    </lineage>
</organism>
<dbReference type="PANTHER" id="PTHR44329">
    <property type="entry name" value="SERINE/THREONINE-PROTEIN KINASE TNNI3K-RELATED"/>
    <property type="match status" value="1"/>
</dbReference>
<dbReference type="InterPro" id="IPR051681">
    <property type="entry name" value="Ser/Thr_Kinases-Pseudokinases"/>
</dbReference>
<evidence type="ECO:0000256" key="1">
    <source>
        <dbReference type="PROSITE-ProRule" id="PRU10141"/>
    </source>
</evidence>
<dbReference type="Gene3D" id="1.10.510.10">
    <property type="entry name" value="Transferase(Phosphotransferase) domain 1"/>
    <property type="match status" value="1"/>
</dbReference>
<feature type="binding site" evidence="1">
    <location>
        <position position="60"/>
    </location>
    <ligand>
        <name>ATP</name>
        <dbReference type="ChEBI" id="CHEBI:30616"/>
    </ligand>
</feature>
<dbReference type="GO" id="GO:0004674">
    <property type="term" value="F:protein serine/threonine kinase activity"/>
    <property type="evidence" value="ECO:0007669"/>
    <property type="project" value="TreeGrafter"/>
</dbReference>
<evidence type="ECO:0000313" key="4">
    <source>
        <dbReference type="Proteomes" id="UP000439903"/>
    </source>
</evidence>
<dbReference type="PROSITE" id="PS00107">
    <property type="entry name" value="PROTEIN_KINASE_ATP"/>
    <property type="match status" value="1"/>
</dbReference>
<dbReference type="InterPro" id="IPR011009">
    <property type="entry name" value="Kinase-like_dom_sf"/>
</dbReference>
<keyword evidence="4" id="KW-1185">Reference proteome</keyword>
<keyword evidence="1" id="KW-0547">Nucleotide-binding</keyword>
<dbReference type="EMBL" id="WTPW01002445">
    <property type="protein sequence ID" value="KAF0381913.1"/>
    <property type="molecule type" value="Genomic_DNA"/>
</dbReference>
<evidence type="ECO:0000259" key="2">
    <source>
        <dbReference type="PROSITE" id="PS50011"/>
    </source>
</evidence>
<dbReference type="Pfam" id="PF07714">
    <property type="entry name" value="PK_Tyr_Ser-Thr"/>
    <property type="match status" value="1"/>
</dbReference>
<dbReference type="OrthoDB" id="2442829at2759"/>
<feature type="domain" description="Protein kinase" evidence="2">
    <location>
        <begin position="33"/>
        <end position="313"/>
    </location>
</feature>
<proteinExistence type="predicted"/>
<name>A0A8H3X0E6_GIGMA</name>
<sequence>MVENELSVNKNYPQQVEKLLKERNIKEYDYSQCENRKLIGHGGFSLVYSIVYHGTQYALKCLSSNMSYDDNPIKLLKREIQLHEINHPNVIKFYGVSKAPAQIENTENIMLVLQLANGGNLRDHLAKKQRIGLYKISWTELIQIAKDITSGLKHLHENDIIHRDLHSKNILINNGRALISDFGYAKNLNDYSVTIGDPARIGITPFIEPQTFLQETEVKRDKKSDIYSLGVLFWELTSGTSPFHKIQNQYMLGIQIAKGLREKSIINTPINYVNLYKNCWSHEPSKRPTLDVVLDELEKFRTENITFINHELFIDQYCLNNGGNFTEQGFVLGTGTVLGENGNLKKEKISQPIPIIYLPKKNGVEAVHNNVQIHIPILTLHYQCDATSEFVQDIRNVLEISDITKKSQTLKEKFNYYGEYVVISTIVGGIITIENWSEIDDVSRSRLKAYLQWSIDCAKGIRLKNFEDASIDDLNLQISSKNVHNAEDLYKWIKDLHNYKGLEIISYEKFKSTYQLLPEDLVQQIPGYFDIKHIDKFYPMQDTKFRFYEKIKVSEWIASPELPLKLYICDWIQDNSLQYGIILQRSKPGRAKKAAVKFLKEPEITQINKITIILTQPKTRQEAYLLDNGIILKNEDGLELDEIPFAEHNSILNIPLEDFKNSKKQLSNAIYCQIIFHTVKISFGLSDIEYLHEFLNAVKSKLQDHESSKNLCKLFGDDYGHFLPRTFTLGGVLSKKYISNNHPIDFPTQQSDIKFNDPYAHQKIEQLLETWNKEFKDINTLYFLDNMGDVVYRNNIGDWMKSLAAKPKNWNIVFSEDWVQIYKVFKKMGKYTDASRT</sequence>
<dbReference type="SUPFAM" id="SSF56112">
    <property type="entry name" value="Protein kinase-like (PK-like)"/>
    <property type="match status" value="1"/>
</dbReference>
<dbReference type="InterPro" id="IPR017441">
    <property type="entry name" value="Protein_kinase_ATP_BS"/>
</dbReference>
<reference evidence="3 4" key="1">
    <citation type="journal article" date="2019" name="Environ. Microbiol.">
        <title>At the nexus of three kingdoms: the genome of the mycorrhizal fungus Gigaspora margarita provides insights into plant, endobacterial and fungal interactions.</title>
        <authorList>
            <person name="Venice F."/>
            <person name="Ghignone S."/>
            <person name="Salvioli di Fossalunga A."/>
            <person name="Amselem J."/>
            <person name="Novero M."/>
            <person name="Xianan X."/>
            <person name="Sedzielewska Toro K."/>
            <person name="Morin E."/>
            <person name="Lipzen A."/>
            <person name="Grigoriev I.V."/>
            <person name="Henrissat B."/>
            <person name="Martin F.M."/>
            <person name="Bonfante P."/>
        </authorList>
    </citation>
    <scope>NUCLEOTIDE SEQUENCE [LARGE SCALE GENOMIC DNA]</scope>
    <source>
        <strain evidence="3 4">BEG34</strain>
    </source>
</reference>
<accession>A0A8H3X0E6</accession>
<evidence type="ECO:0000313" key="3">
    <source>
        <dbReference type="EMBL" id="KAF0381913.1"/>
    </source>
</evidence>
<dbReference type="GO" id="GO:0005524">
    <property type="term" value="F:ATP binding"/>
    <property type="evidence" value="ECO:0007669"/>
    <property type="project" value="UniProtKB-UniRule"/>
</dbReference>
<comment type="caution">
    <text evidence="3">The sequence shown here is derived from an EMBL/GenBank/DDBJ whole genome shotgun (WGS) entry which is preliminary data.</text>
</comment>